<gene>
    <name evidence="8" type="primary">LOC113211549</name>
</gene>
<keyword evidence="7" id="KW-1185">Reference proteome</keyword>
<dbReference type="GO" id="GO:0010494">
    <property type="term" value="C:cytoplasmic stress granule"/>
    <property type="evidence" value="ECO:0007669"/>
    <property type="project" value="UniProtKB-SubCell"/>
</dbReference>
<dbReference type="GeneID" id="113211549"/>
<dbReference type="AlphaFoldDB" id="A0A6J1T293"/>
<sequence length="101" mass="11922">MNQMQSVNGKRPVQATRFRDDRTQTAQQDELIRFIYESWHKVSREVEQHSQNGAENGKGGALVYYYCDNEPNPVLKDFQPFDLEDWCRKRLLTTNRNQPST</sequence>
<proteinExistence type="inferred from homology"/>
<dbReference type="GO" id="GO:0005634">
    <property type="term" value="C:nucleus"/>
    <property type="evidence" value="ECO:0007669"/>
    <property type="project" value="UniProtKB-SubCell"/>
</dbReference>
<evidence type="ECO:0000256" key="1">
    <source>
        <dbReference type="ARBA" id="ARBA00004123"/>
    </source>
</evidence>
<evidence type="ECO:0000256" key="4">
    <source>
        <dbReference type="ARBA" id="ARBA00022490"/>
    </source>
</evidence>
<name>A0A6J1T293_FRAOC</name>
<evidence type="ECO:0000256" key="2">
    <source>
        <dbReference type="ARBA" id="ARBA00004210"/>
    </source>
</evidence>
<evidence type="ECO:0000313" key="8">
    <source>
        <dbReference type="RefSeq" id="XP_026285735.1"/>
    </source>
</evidence>
<accession>A0A6J1T293</accession>
<dbReference type="RefSeq" id="XP_026285735.1">
    <property type="nucleotide sequence ID" value="XM_026429950.2"/>
</dbReference>
<evidence type="ECO:0000256" key="5">
    <source>
        <dbReference type="ARBA" id="ARBA00023242"/>
    </source>
</evidence>
<organism evidence="7 8">
    <name type="scientific">Frankliniella occidentalis</name>
    <name type="common">Western flower thrips</name>
    <name type="synonym">Euthrips occidentalis</name>
    <dbReference type="NCBI Taxonomy" id="133901"/>
    <lineage>
        <taxon>Eukaryota</taxon>
        <taxon>Metazoa</taxon>
        <taxon>Ecdysozoa</taxon>
        <taxon>Arthropoda</taxon>
        <taxon>Hexapoda</taxon>
        <taxon>Insecta</taxon>
        <taxon>Pterygota</taxon>
        <taxon>Neoptera</taxon>
        <taxon>Paraneoptera</taxon>
        <taxon>Thysanoptera</taxon>
        <taxon>Terebrantia</taxon>
        <taxon>Thripoidea</taxon>
        <taxon>Thripidae</taxon>
        <taxon>Frankliniella</taxon>
    </lineage>
</organism>
<dbReference type="OrthoDB" id="8170061at2759"/>
<keyword evidence="4" id="KW-0963">Cytoplasm</keyword>
<reference evidence="8" key="1">
    <citation type="submission" date="2025-08" db="UniProtKB">
        <authorList>
            <consortium name="RefSeq"/>
        </authorList>
    </citation>
    <scope>IDENTIFICATION</scope>
    <source>
        <tissue evidence="8">Whole organism</tissue>
    </source>
</reference>
<protein>
    <submittedName>
        <fullName evidence="8">Mapk-regulated corepressor-interacting protein 1</fullName>
    </submittedName>
</protein>
<comment type="similarity">
    <text evidence="3">Belongs to the MCRIP family.</text>
</comment>
<dbReference type="InterPro" id="IPR029428">
    <property type="entry name" value="MCRIP"/>
</dbReference>
<feature type="region of interest" description="Disordered" evidence="6">
    <location>
        <begin position="1"/>
        <end position="24"/>
    </location>
</feature>
<evidence type="ECO:0000313" key="7">
    <source>
        <dbReference type="Proteomes" id="UP000504606"/>
    </source>
</evidence>
<evidence type="ECO:0000256" key="3">
    <source>
        <dbReference type="ARBA" id="ARBA00010821"/>
    </source>
</evidence>
<keyword evidence="5" id="KW-0539">Nucleus</keyword>
<dbReference type="Pfam" id="PF14799">
    <property type="entry name" value="FAM195"/>
    <property type="match status" value="1"/>
</dbReference>
<comment type="subcellular location">
    <subcellularLocation>
        <location evidence="2">Cytoplasm</location>
        <location evidence="2">Stress granule</location>
    </subcellularLocation>
    <subcellularLocation>
        <location evidence="1">Nucleus</location>
    </subcellularLocation>
</comment>
<dbReference type="KEGG" id="foc:113211549"/>
<evidence type="ECO:0000256" key="6">
    <source>
        <dbReference type="SAM" id="MobiDB-lite"/>
    </source>
</evidence>
<dbReference type="Proteomes" id="UP000504606">
    <property type="component" value="Unplaced"/>
</dbReference>